<evidence type="ECO:0000313" key="1">
    <source>
        <dbReference type="EMBL" id="KZS09634.1"/>
    </source>
</evidence>
<evidence type="ECO:0000313" key="2">
    <source>
        <dbReference type="Proteomes" id="UP000076858"/>
    </source>
</evidence>
<comment type="caution">
    <text evidence="1">The sequence shown here is derived from an EMBL/GenBank/DDBJ whole genome shotgun (WGS) entry which is preliminary data.</text>
</comment>
<organism evidence="1 2">
    <name type="scientific">Daphnia magna</name>
    <dbReference type="NCBI Taxonomy" id="35525"/>
    <lineage>
        <taxon>Eukaryota</taxon>
        <taxon>Metazoa</taxon>
        <taxon>Ecdysozoa</taxon>
        <taxon>Arthropoda</taxon>
        <taxon>Crustacea</taxon>
        <taxon>Branchiopoda</taxon>
        <taxon>Diplostraca</taxon>
        <taxon>Cladocera</taxon>
        <taxon>Anomopoda</taxon>
        <taxon>Daphniidae</taxon>
        <taxon>Daphnia</taxon>
    </lineage>
</organism>
<dbReference type="EMBL" id="LRGB01002019">
    <property type="protein sequence ID" value="KZS09634.1"/>
    <property type="molecule type" value="Genomic_DNA"/>
</dbReference>
<gene>
    <name evidence="1" type="ORF">APZ42_026133</name>
</gene>
<keyword evidence="2" id="KW-1185">Reference proteome</keyword>
<name>A0A162DBR1_9CRUS</name>
<dbReference type="AlphaFoldDB" id="A0A162DBR1"/>
<dbReference type="Proteomes" id="UP000076858">
    <property type="component" value="Unassembled WGS sequence"/>
</dbReference>
<sequence>MDSSISKVFRYANGHQSVQYLLHYVGYEVPEWTDWSNSNCSNCRSLINRYLKPNFWCVTRVMETRVITPESWVS</sequence>
<protein>
    <submittedName>
        <fullName evidence="1">Uncharacterized protein</fullName>
    </submittedName>
</protein>
<proteinExistence type="predicted"/>
<reference evidence="1 2" key="1">
    <citation type="submission" date="2016-03" db="EMBL/GenBank/DDBJ databases">
        <title>EvidentialGene: Evidence-directed Construction of Genes on Genomes.</title>
        <authorList>
            <person name="Gilbert D.G."/>
            <person name="Choi J.-H."/>
            <person name="Mockaitis K."/>
            <person name="Colbourne J."/>
            <person name="Pfrender M."/>
        </authorList>
    </citation>
    <scope>NUCLEOTIDE SEQUENCE [LARGE SCALE GENOMIC DNA]</scope>
    <source>
        <strain evidence="1 2">Xinb3</strain>
        <tissue evidence="1">Complete organism</tissue>
    </source>
</reference>
<accession>A0A162DBR1</accession>